<sequence length="164" mass="17560">MLRIASLTLPALLISGVALADEVVRHKIPGSDFPIARAVEVPGDATTVYLSGAVPSVVNEDADRGSIEAYGDITEQTRTVFQSIEKSLDDMDLTMGDVVKLQVFLVGQNGEPMDFAGFMEGYTEFFGTDEQPNLPARSVFEVAGLANPGWLIEVEAIAVRAGKN</sequence>
<dbReference type="Gene3D" id="3.30.1330.40">
    <property type="entry name" value="RutC-like"/>
    <property type="match status" value="1"/>
</dbReference>
<proteinExistence type="predicted"/>
<evidence type="ECO:0000313" key="3">
    <source>
        <dbReference type="Proteomes" id="UP001342418"/>
    </source>
</evidence>
<dbReference type="InterPro" id="IPR006175">
    <property type="entry name" value="YjgF/YER057c/UK114"/>
</dbReference>
<reference evidence="2 3" key="1">
    <citation type="submission" date="2018-07" db="EMBL/GenBank/DDBJ databases">
        <title>Genome sequence of Nitratireductor thuwali#1536.</title>
        <authorList>
            <person name="Michoud G."/>
            <person name="Merlino G."/>
            <person name="Sefrji F.O."/>
            <person name="Daffonchio D."/>
        </authorList>
    </citation>
    <scope>NUCLEOTIDE SEQUENCE [LARGE SCALE GENOMIC DNA]</scope>
    <source>
        <strain evidence="3">Nit1536</strain>
    </source>
</reference>
<protein>
    <submittedName>
        <fullName evidence="2">RutC family protein</fullName>
    </submittedName>
</protein>
<dbReference type="PANTHER" id="PTHR11803:SF59">
    <property type="entry name" value="ENDORIBONUCLEASE"/>
    <property type="match status" value="1"/>
</dbReference>
<feature type="signal peptide" evidence="1">
    <location>
        <begin position="1"/>
        <end position="20"/>
    </location>
</feature>
<dbReference type="Pfam" id="PF01042">
    <property type="entry name" value="Ribonuc_L-PSP"/>
    <property type="match status" value="1"/>
</dbReference>
<evidence type="ECO:0000256" key="1">
    <source>
        <dbReference type="SAM" id="SignalP"/>
    </source>
</evidence>
<organism evidence="2 3">
    <name type="scientific">Nitratireductor thuwali</name>
    <dbReference type="NCBI Taxonomy" id="2267699"/>
    <lineage>
        <taxon>Bacteria</taxon>
        <taxon>Pseudomonadati</taxon>
        <taxon>Pseudomonadota</taxon>
        <taxon>Alphaproteobacteria</taxon>
        <taxon>Hyphomicrobiales</taxon>
        <taxon>Phyllobacteriaceae</taxon>
        <taxon>Nitratireductor</taxon>
    </lineage>
</organism>
<accession>A0ABY5MP38</accession>
<gene>
    <name evidence="2" type="ORF">NTH_03035</name>
</gene>
<keyword evidence="1" id="KW-0732">Signal</keyword>
<dbReference type="SUPFAM" id="SSF55298">
    <property type="entry name" value="YjgF-like"/>
    <property type="match status" value="1"/>
</dbReference>
<dbReference type="RefSeq" id="WP_338530773.1">
    <property type="nucleotide sequence ID" value="NZ_CP030941.1"/>
</dbReference>
<dbReference type="EMBL" id="CP030941">
    <property type="protein sequence ID" value="UUP18552.1"/>
    <property type="molecule type" value="Genomic_DNA"/>
</dbReference>
<dbReference type="Proteomes" id="UP001342418">
    <property type="component" value="Chromosome"/>
</dbReference>
<dbReference type="CDD" id="cd06151">
    <property type="entry name" value="YjgF_YER057c_UK114_like_3"/>
    <property type="match status" value="1"/>
</dbReference>
<dbReference type="PANTHER" id="PTHR11803">
    <property type="entry name" value="2-IMINOBUTANOATE/2-IMINOPROPANOATE DEAMINASE RIDA"/>
    <property type="match status" value="1"/>
</dbReference>
<dbReference type="InterPro" id="IPR035959">
    <property type="entry name" value="RutC-like_sf"/>
</dbReference>
<keyword evidence="3" id="KW-1185">Reference proteome</keyword>
<feature type="chain" id="PRO_5045857984" evidence="1">
    <location>
        <begin position="21"/>
        <end position="164"/>
    </location>
</feature>
<name>A0ABY5MP38_9HYPH</name>
<evidence type="ECO:0000313" key="2">
    <source>
        <dbReference type="EMBL" id="UUP18552.1"/>
    </source>
</evidence>